<organism evidence="2 3">
    <name type="scientific">Mycena albidolilacea</name>
    <dbReference type="NCBI Taxonomy" id="1033008"/>
    <lineage>
        <taxon>Eukaryota</taxon>
        <taxon>Fungi</taxon>
        <taxon>Dikarya</taxon>
        <taxon>Basidiomycota</taxon>
        <taxon>Agaricomycotina</taxon>
        <taxon>Agaricomycetes</taxon>
        <taxon>Agaricomycetidae</taxon>
        <taxon>Agaricales</taxon>
        <taxon>Marasmiineae</taxon>
        <taxon>Mycenaceae</taxon>
        <taxon>Mycena</taxon>
    </lineage>
</organism>
<proteinExistence type="predicted"/>
<feature type="transmembrane region" description="Helical" evidence="1">
    <location>
        <begin position="174"/>
        <end position="193"/>
    </location>
</feature>
<gene>
    <name evidence="2" type="ORF">DFH08DRAFT_933670</name>
</gene>
<keyword evidence="1" id="KW-0472">Membrane</keyword>
<comment type="caution">
    <text evidence="2">The sequence shown here is derived from an EMBL/GenBank/DDBJ whole genome shotgun (WGS) entry which is preliminary data.</text>
</comment>
<evidence type="ECO:0000256" key="1">
    <source>
        <dbReference type="SAM" id="Phobius"/>
    </source>
</evidence>
<dbReference type="EMBL" id="JARIHO010000009">
    <property type="protein sequence ID" value="KAJ7355890.1"/>
    <property type="molecule type" value="Genomic_DNA"/>
</dbReference>
<keyword evidence="1" id="KW-0812">Transmembrane</keyword>
<evidence type="ECO:0000313" key="3">
    <source>
        <dbReference type="Proteomes" id="UP001218218"/>
    </source>
</evidence>
<keyword evidence="3" id="KW-1185">Reference proteome</keyword>
<keyword evidence="1" id="KW-1133">Transmembrane helix</keyword>
<feature type="transmembrane region" description="Helical" evidence="1">
    <location>
        <begin position="60"/>
        <end position="80"/>
    </location>
</feature>
<evidence type="ECO:0000313" key="2">
    <source>
        <dbReference type="EMBL" id="KAJ7355890.1"/>
    </source>
</evidence>
<accession>A0AAD7EXW3</accession>
<dbReference type="Proteomes" id="UP001218218">
    <property type="component" value="Unassembled WGS sequence"/>
</dbReference>
<dbReference type="PANTHER" id="PTHR40465:SF1">
    <property type="entry name" value="DUF6534 DOMAIN-CONTAINING PROTEIN"/>
    <property type="match status" value="1"/>
</dbReference>
<feature type="transmembrane region" description="Helical" evidence="1">
    <location>
        <begin position="100"/>
        <end position="120"/>
    </location>
</feature>
<feature type="transmembrane region" description="Helical" evidence="1">
    <location>
        <begin position="129"/>
        <end position="154"/>
    </location>
</feature>
<feature type="transmembrane region" description="Helical" evidence="1">
    <location>
        <begin position="20"/>
        <end position="40"/>
    </location>
</feature>
<sequence length="302" mass="33178">MSSAPSPSFPPPPAPDVRLLFGPILLGVLLNTMLYGVALLQMSMYYTRHSKRDNKWTHLLILYLLIAETADVVIQIGFIFEPLIFRYGTARALEKTPLFLKPGAAMTAGISTAVQLYVAWRIERLTEAYLFPVLISVLSLVSLGGGISVTYLVASHDDFAFALSPKFRPFVTTWLSSSTACDVLMSAVLIYSLPNTTLQFIWDLPLSKLYTIALLSTLNARPWTEETPYDNVNALFEFEPTNNGSGRINSVVGNDHSQPPIELQPRRREISTLVFNGNSQSSSIMADLESGFGGDAGKVSPP</sequence>
<protein>
    <submittedName>
        <fullName evidence="2">Uncharacterized protein</fullName>
    </submittedName>
</protein>
<name>A0AAD7EXW3_9AGAR</name>
<dbReference type="AlphaFoldDB" id="A0AAD7EXW3"/>
<dbReference type="PANTHER" id="PTHR40465">
    <property type="entry name" value="CHROMOSOME 1, WHOLE GENOME SHOTGUN SEQUENCE"/>
    <property type="match status" value="1"/>
</dbReference>
<reference evidence="2" key="1">
    <citation type="submission" date="2023-03" db="EMBL/GenBank/DDBJ databases">
        <title>Massive genome expansion in bonnet fungi (Mycena s.s.) driven by repeated elements and novel gene families across ecological guilds.</title>
        <authorList>
            <consortium name="Lawrence Berkeley National Laboratory"/>
            <person name="Harder C.B."/>
            <person name="Miyauchi S."/>
            <person name="Viragh M."/>
            <person name="Kuo A."/>
            <person name="Thoen E."/>
            <person name="Andreopoulos B."/>
            <person name="Lu D."/>
            <person name="Skrede I."/>
            <person name="Drula E."/>
            <person name="Henrissat B."/>
            <person name="Morin E."/>
            <person name="Kohler A."/>
            <person name="Barry K."/>
            <person name="LaButti K."/>
            <person name="Morin E."/>
            <person name="Salamov A."/>
            <person name="Lipzen A."/>
            <person name="Mereny Z."/>
            <person name="Hegedus B."/>
            <person name="Baldrian P."/>
            <person name="Stursova M."/>
            <person name="Weitz H."/>
            <person name="Taylor A."/>
            <person name="Grigoriev I.V."/>
            <person name="Nagy L.G."/>
            <person name="Martin F."/>
            <person name="Kauserud H."/>
        </authorList>
    </citation>
    <scope>NUCLEOTIDE SEQUENCE</scope>
    <source>
        <strain evidence="2">CBHHK002</strain>
    </source>
</reference>